<dbReference type="InterPro" id="IPR019887">
    <property type="entry name" value="Tscrpt_reg_AsnC/Lrp_C"/>
</dbReference>
<dbReference type="InterPro" id="IPR036388">
    <property type="entry name" value="WH-like_DNA-bd_sf"/>
</dbReference>
<dbReference type="SUPFAM" id="SSF46785">
    <property type="entry name" value="Winged helix' DNA-binding domain"/>
    <property type="match status" value="1"/>
</dbReference>
<proteinExistence type="predicted"/>
<evidence type="ECO:0000256" key="2">
    <source>
        <dbReference type="ARBA" id="ARBA00023125"/>
    </source>
</evidence>
<dbReference type="GO" id="GO:0043200">
    <property type="term" value="P:response to amino acid"/>
    <property type="evidence" value="ECO:0007669"/>
    <property type="project" value="TreeGrafter"/>
</dbReference>
<dbReference type="InterPro" id="IPR019888">
    <property type="entry name" value="Tscrpt_reg_AsnC-like"/>
</dbReference>
<dbReference type="InterPro" id="IPR011991">
    <property type="entry name" value="ArsR-like_HTH"/>
</dbReference>
<keyword evidence="6" id="KW-1185">Reference proteome</keyword>
<feature type="domain" description="HTH asnC-type" evidence="4">
    <location>
        <begin position="1"/>
        <end position="62"/>
    </location>
</feature>
<accession>A0A239ENJ9</accession>
<gene>
    <name evidence="5" type="ORF">SAMN05421640_0249</name>
</gene>
<evidence type="ECO:0000313" key="6">
    <source>
        <dbReference type="Proteomes" id="UP000198393"/>
    </source>
</evidence>
<dbReference type="PANTHER" id="PTHR30154">
    <property type="entry name" value="LEUCINE-RESPONSIVE REGULATORY PROTEIN"/>
    <property type="match status" value="1"/>
</dbReference>
<dbReference type="AlphaFoldDB" id="A0A239ENJ9"/>
<evidence type="ECO:0000313" key="5">
    <source>
        <dbReference type="EMBL" id="SNS46246.1"/>
    </source>
</evidence>
<dbReference type="GO" id="GO:0043565">
    <property type="term" value="F:sequence-specific DNA binding"/>
    <property type="evidence" value="ECO:0007669"/>
    <property type="project" value="InterPro"/>
</dbReference>
<dbReference type="GO" id="GO:0006355">
    <property type="term" value="P:regulation of DNA-templated transcription"/>
    <property type="evidence" value="ECO:0007669"/>
    <property type="project" value="UniProtKB-ARBA"/>
</dbReference>
<dbReference type="Pfam" id="PF13412">
    <property type="entry name" value="HTH_24"/>
    <property type="match status" value="1"/>
</dbReference>
<dbReference type="InterPro" id="IPR000485">
    <property type="entry name" value="AsnC-type_HTH_dom"/>
</dbReference>
<evidence type="ECO:0000256" key="1">
    <source>
        <dbReference type="ARBA" id="ARBA00023015"/>
    </source>
</evidence>
<dbReference type="EMBL" id="FZPD01000001">
    <property type="protein sequence ID" value="SNS46246.1"/>
    <property type="molecule type" value="Genomic_DNA"/>
</dbReference>
<dbReference type="InterPro" id="IPR011008">
    <property type="entry name" value="Dimeric_a/b-barrel"/>
</dbReference>
<dbReference type="PROSITE" id="PS50956">
    <property type="entry name" value="HTH_ASNC_2"/>
    <property type="match status" value="1"/>
</dbReference>
<keyword evidence="2" id="KW-0238">DNA-binding</keyword>
<dbReference type="InterPro" id="IPR036390">
    <property type="entry name" value="WH_DNA-bd_sf"/>
</dbReference>
<dbReference type="Proteomes" id="UP000198393">
    <property type="component" value="Unassembled WGS sequence"/>
</dbReference>
<dbReference type="InterPro" id="IPR019885">
    <property type="entry name" value="Tscrpt_reg_HTH_AsnC-type_CS"/>
</dbReference>
<organism evidence="5 6">
    <name type="scientific">Ekhidna lutea</name>
    <dbReference type="NCBI Taxonomy" id="447679"/>
    <lineage>
        <taxon>Bacteria</taxon>
        <taxon>Pseudomonadati</taxon>
        <taxon>Bacteroidota</taxon>
        <taxon>Cytophagia</taxon>
        <taxon>Cytophagales</taxon>
        <taxon>Reichenbachiellaceae</taxon>
        <taxon>Ekhidna</taxon>
    </lineage>
</organism>
<dbReference type="Gene3D" id="3.30.70.920">
    <property type="match status" value="1"/>
</dbReference>
<evidence type="ECO:0000256" key="3">
    <source>
        <dbReference type="ARBA" id="ARBA00023163"/>
    </source>
</evidence>
<dbReference type="PANTHER" id="PTHR30154:SF34">
    <property type="entry name" value="TRANSCRIPTIONAL REGULATOR AZLB"/>
    <property type="match status" value="1"/>
</dbReference>
<dbReference type="PRINTS" id="PR00033">
    <property type="entry name" value="HTHASNC"/>
</dbReference>
<reference evidence="5 6" key="1">
    <citation type="submission" date="2017-06" db="EMBL/GenBank/DDBJ databases">
        <authorList>
            <person name="Kim H.J."/>
            <person name="Triplett B.A."/>
        </authorList>
    </citation>
    <scope>NUCLEOTIDE SEQUENCE [LARGE SCALE GENOMIC DNA]</scope>
    <source>
        <strain evidence="5 6">DSM 19307</strain>
    </source>
</reference>
<keyword evidence="1" id="KW-0805">Transcription regulation</keyword>
<name>A0A239ENJ9_EKHLU</name>
<dbReference type="Pfam" id="PF01037">
    <property type="entry name" value="AsnC_trans_reg"/>
    <property type="match status" value="1"/>
</dbReference>
<keyword evidence="3" id="KW-0804">Transcription</keyword>
<evidence type="ECO:0000259" key="4">
    <source>
        <dbReference type="PROSITE" id="PS50956"/>
    </source>
</evidence>
<dbReference type="Gene3D" id="1.10.10.10">
    <property type="entry name" value="Winged helix-like DNA-binding domain superfamily/Winged helix DNA-binding domain"/>
    <property type="match status" value="1"/>
</dbReference>
<dbReference type="GO" id="GO:0005829">
    <property type="term" value="C:cytosol"/>
    <property type="evidence" value="ECO:0007669"/>
    <property type="project" value="TreeGrafter"/>
</dbReference>
<dbReference type="CDD" id="cd00090">
    <property type="entry name" value="HTH_ARSR"/>
    <property type="match status" value="1"/>
</dbReference>
<sequence>MDDIDKKLVVLLQENGKLTMKELSAELGLSITPIYERLKRLERKGVITGYHASVNPKKAGFGFEVFSSVTLESHKADYLREFEVEISKFPEVMECYHLAGSFDFLLKVLVNNMDGYADFVNKKLAKLDNIRLVQSMMVLKKVKQTDVLPLVDKISA</sequence>
<dbReference type="SUPFAM" id="SSF54909">
    <property type="entry name" value="Dimeric alpha+beta barrel"/>
    <property type="match status" value="1"/>
</dbReference>
<dbReference type="PROSITE" id="PS00519">
    <property type="entry name" value="HTH_ASNC_1"/>
    <property type="match status" value="1"/>
</dbReference>
<protein>
    <submittedName>
        <fullName evidence="5">Transcriptional regulator, AsnC family</fullName>
    </submittedName>
</protein>
<dbReference type="SMART" id="SM00344">
    <property type="entry name" value="HTH_ASNC"/>
    <property type="match status" value="1"/>
</dbReference>